<dbReference type="GO" id="GO:0003677">
    <property type="term" value="F:DNA binding"/>
    <property type="evidence" value="ECO:0007669"/>
    <property type="project" value="UniProtKB-KW"/>
</dbReference>
<feature type="compositionally biased region" description="Polar residues" evidence="8">
    <location>
        <begin position="24"/>
        <end position="33"/>
    </location>
</feature>
<organism evidence="12 13">
    <name type="scientific">Eucalyptus globulus</name>
    <name type="common">Tasmanian blue gum</name>
    <dbReference type="NCBI Taxonomy" id="34317"/>
    <lineage>
        <taxon>Eukaryota</taxon>
        <taxon>Viridiplantae</taxon>
        <taxon>Streptophyta</taxon>
        <taxon>Embryophyta</taxon>
        <taxon>Tracheophyta</taxon>
        <taxon>Spermatophyta</taxon>
        <taxon>Magnoliopsida</taxon>
        <taxon>eudicotyledons</taxon>
        <taxon>Gunneridae</taxon>
        <taxon>Pentapetalae</taxon>
        <taxon>rosids</taxon>
        <taxon>malvids</taxon>
        <taxon>Myrtales</taxon>
        <taxon>Myrtaceae</taxon>
        <taxon>Myrtoideae</taxon>
        <taxon>Eucalypteae</taxon>
        <taxon>Eucalyptus</taxon>
    </lineage>
</organism>
<keyword evidence="4" id="KW-0238">DNA-binding</keyword>
<feature type="region of interest" description="Disordered" evidence="8">
    <location>
        <begin position="598"/>
        <end position="649"/>
    </location>
</feature>
<feature type="compositionally biased region" description="Low complexity" evidence="8">
    <location>
        <begin position="1"/>
        <end position="11"/>
    </location>
</feature>
<dbReference type="Pfam" id="PF20451">
    <property type="entry name" value="Calmod_bind_M"/>
    <property type="match status" value="1"/>
</dbReference>
<dbReference type="Pfam" id="PF07887">
    <property type="entry name" value="Calmodulin_bind"/>
    <property type="match status" value="1"/>
</dbReference>
<evidence type="ECO:0000259" key="11">
    <source>
        <dbReference type="Pfam" id="PF20452"/>
    </source>
</evidence>
<proteinExistence type="inferred from homology"/>
<dbReference type="Proteomes" id="UP001634007">
    <property type="component" value="Unassembled WGS sequence"/>
</dbReference>
<evidence type="ECO:0000259" key="10">
    <source>
        <dbReference type="Pfam" id="PF20451"/>
    </source>
</evidence>
<feature type="compositionally biased region" description="Basic and acidic residues" evidence="8">
    <location>
        <begin position="609"/>
        <end position="649"/>
    </location>
</feature>
<evidence type="ECO:0000259" key="9">
    <source>
        <dbReference type="Pfam" id="PF07887"/>
    </source>
</evidence>
<evidence type="ECO:0000313" key="12">
    <source>
        <dbReference type="EMBL" id="KAL3740304.1"/>
    </source>
</evidence>
<keyword evidence="13" id="KW-1185">Reference proteome</keyword>
<evidence type="ECO:0000256" key="4">
    <source>
        <dbReference type="ARBA" id="ARBA00023125"/>
    </source>
</evidence>
<dbReference type="AlphaFoldDB" id="A0ABD3KMR9"/>
<comment type="similarity">
    <text evidence="2">Belongs to the plant ACBP60 protein family.</text>
</comment>
<evidence type="ECO:0000313" key="13">
    <source>
        <dbReference type="Proteomes" id="UP001634007"/>
    </source>
</evidence>
<feature type="domain" description="Calmodulin binding protein central" evidence="10">
    <location>
        <begin position="282"/>
        <end position="346"/>
    </location>
</feature>
<feature type="domain" description="Calmodulin binding protein-like N-terminal" evidence="9">
    <location>
        <begin position="121"/>
        <end position="268"/>
    </location>
</feature>
<evidence type="ECO:0008006" key="14">
    <source>
        <dbReference type="Google" id="ProtNLM"/>
    </source>
</evidence>
<evidence type="ECO:0000256" key="7">
    <source>
        <dbReference type="ARBA" id="ARBA00023242"/>
    </source>
</evidence>
<dbReference type="InterPro" id="IPR046829">
    <property type="entry name" value="Calmod_bind_C"/>
</dbReference>
<protein>
    <recommendedName>
        <fullName evidence="14">Calmodulin-binding protein</fullName>
    </recommendedName>
</protein>
<gene>
    <name evidence="12" type="ORF">ACJRO7_021560</name>
</gene>
<reference evidence="12 13" key="1">
    <citation type="submission" date="2024-11" db="EMBL/GenBank/DDBJ databases">
        <title>Chromosome-level genome assembly of Eucalyptus globulus Labill. provides insights into its genome evolution.</title>
        <authorList>
            <person name="Li X."/>
        </authorList>
    </citation>
    <scope>NUCLEOTIDE SEQUENCE [LARGE SCALE GENOMIC DNA]</scope>
    <source>
        <strain evidence="12">CL2024</strain>
        <tissue evidence="12">Fresh tender leaves</tissue>
    </source>
</reference>
<evidence type="ECO:0000256" key="6">
    <source>
        <dbReference type="ARBA" id="ARBA00023163"/>
    </source>
</evidence>
<dbReference type="EMBL" id="JBJKBG010000005">
    <property type="protein sequence ID" value="KAL3740304.1"/>
    <property type="molecule type" value="Genomic_DNA"/>
</dbReference>
<evidence type="ECO:0000256" key="2">
    <source>
        <dbReference type="ARBA" id="ARBA00007214"/>
    </source>
</evidence>
<comment type="caution">
    <text evidence="12">The sequence shown here is derived from an EMBL/GenBank/DDBJ whole genome shotgun (WGS) entry which is preliminary data.</text>
</comment>
<dbReference type="InterPro" id="IPR046831">
    <property type="entry name" value="Calmodulin_bind_N"/>
</dbReference>
<keyword evidence="3" id="KW-0805">Transcription regulation</keyword>
<dbReference type="PANTHER" id="PTHR31713:SF100">
    <property type="entry name" value="CALMODULIN-BINDING PROTEIN 60 B"/>
    <property type="match status" value="1"/>
</dbReference>
<dbReference type="InterPro" id="IPR046830">
    <property type="entry name" value="Calmod_bind_M"/>
</dbReference>
<feature type="region of interest" description="Disordered" evidence="8">
    <location>
        <begin position="532"/>
        <end position="567"/>
    </location>
</feature>
<evidence type="ECO:0000256" key="1">
    <source>
        <dbReference type="ARBA" id="ARBA00004123"/>
    </source>
</evidence>
<dbReference type="GO" id="GO:0005634">
    <property type="term" value="C:nucleus"/>
    <property type="evidence" value="ECO:0007669"/>
    <property type="project" value="UniProtKB-SubCell"/>
</dbReference>
<accession>A0ABD3KMR9</accession>
<feature type="domain" description="Calmodulin binding protein C-terminal" evidence="11">
    <location>
        <begin position="351"/>
        <end position="413"/>
    </location>
</feature>
<name>A0ABD3KMR9_EUCGL</name>
<evidence type="ECO:0000256" key="5">
    <source>
        <dbReference type="ARBA" id="ARBA00023159"/>
    </source>
</evidence>
<dbReference type="Pfam" id="PF20452">
    <property type="entry name" value="Calmod_bind_C"/>
    <property type="match status" value="1"/>
</dbReference>
<feature type="compositionally biased region" description="Polar residues" evidence="8">
    <location>
        <begin position="550"/>
        <end position="559"/>
    </location>
</feature>
<dbReference type="PANTHER" id="PTHR31713">
    <property type="entry name" value="OS02G0177800 PROTEIN"/>
    <property type="match status" value="1"/>
</dbReference>
<keyword evidence="6" id="KW-0804">Transcription</keyword>
<evidence type="ECO:0000256" key="8">
    <source>
        <dbReference type="SAM" id="MobiDB-lite"/>
    </source>
</evidence>
<feature type="region of interest" description="Disordered" evidence="8">
    <location>
        <begin position="1"/>
        <end position="34"/>
    </location>
</feature>
<keyword evidence="5" id="KW-0010">Activator</keyword>
<evidence type="ECO:0000256" key="3">
    <source>
        <dbReference type="ARBA" id="ARBA00023015"/>
    </source>
</evidence>
<dbReference type="InterPro" id="IPR012416">
    <property type="entry name" value="CBP60"/>
</dbReference>
<comment type="subcellular location">
    <subcellularLocation>
        <location evidence="1">Nucleus</location>
    </subcellularLocation>
</comment>
<keyword evidence="7" id="KW-0539">Nucleus</keyword>
<sequence>MAKRASASSSSVQPSQFKRARFTPTDQSWNGSKRNLVLGSCSTEEDAQRVCGEEPEPAKSHSAGYCQSCTGNSLKAIVQRMHSVENSFQKLKELVELSIIHSPHFGRIDGRSTEINDVRNLRLQFQTKLSDPLFTGRKLRGVGGALISVALIDANTGDVITSGLESSIKLDVVVLEGDFNKDDEDDWAHEEFEKFVVKERQQKGLLLTGDLQVTLKGGIGELGELIFTDNSSWNRSKRFRIGLKKASGYCGNTRIREAKTDAFRVKEHRGESSKKHDIPAFGDEIWRLKMIAKDGKYHQKLSEAGIHKVGDFLLQLFTDPMKLKEILGISSNSTKWDTLENHARSCKLNWKLYLYCTDGTRKHGAVFNTDRQLIGLIKDRVYCATDRLSADDLEHGDAIVKNALDNKNDVMEFNGETFSPSVQKKSSSSIPCQVLEEQVENQGPVQSNLAPRLWAAPGVSEAPLANVGLTAEEHDGAIALALPVRLQNTNYGNAMKLSVDESVHLAARKPISTDSMNVLIPQGDIHSSRQMDYMVNENGPPSEPPLDPISSFQHSSTLPHPQGNHVVEGFQSIDSDDILGDRCPDDLASSDLQVSSITPMIHKRKKKNGKVEKSIRGEEDREFAEREGKREENDRERNKKKNKKEEERRGAIAMDVSSSRLNCVMQGLIFWLAANRIRVLSMETFGSGLLIRFEDTLFKGRPYHPHPYSFRGVTSSYDDGFIKNTSKGVNAWLKIKAMLQWGIFIRKMVTKRQVRML</sequence>